<dbReference type="GO" id="GO:0009423">
    <property type="term" value="P:chorismate biosynthetic process"/>
    <property type="evidence" value="ECO:0007669"/>
    <property type="project" value="UniProtKB-UniPathway"/>
</dbReference>
<evidence type="ECO:0000256" key="3">
    <source>
        <dbReference type="ARBA" id="ARBA00008014"/>
    </source>
</evidence>
<evidence type="ECO:0000256" key="6">
    <source>
        <dbReference type="ARBA" id="ARBA00023141"/>
    </source>
</evidence>
<dbReference type="GO" id="GO:0009073">
    <property type="term" value="P:aromatic amino acid family biosynthetic process"/>
    <property type="evidence" value="ECO:0007669"/>
    <property type="project" value="UniProtKB-KW"/>
</dbReference>
<comment type="pathway">
    <text evidence="2 9">Metabolic intermediate biosynthesis; chorismate biosynthesis; chorismate from D-erythrose 4-phosphate and phosphoenolpyruvate: step 7/7.</text>
</comment>
<dbReference type="PANTHER" id="PTHR21085:SF0">
    <property type="entry name" value="CHORISMATE SYNTHASE"/>
    <property type="match status" value="1"/>
</dbReference>
<dbReference type="PROSITE" id="PS00788">
    <property type="entry name" value="CHORISMATE_SYNTHASE_2"/>
    <property type="match status" value="1"/>
</dbReference>
<dbReference type="EC" id="4.2.3.5" evidence="4 9"/>
<comment type="cofactor">
    <cofactor evidence="9">
        <name>FMNH2</name>
        <dbReference type="ChEBI" id="CHEBI:57618"/>
    </cofactor>
    <text evidence="9">Reduced FMN (FMNH(2)).</text>
</comment>
<organism evidence="10 11">
    <name type="scientific">Apostasia shenzhenica</name>
    <dbReference type="NCBI Taxonomy" id="1088818"/>
    <lineage>
        <taxon>Eukaryota</taxon>
        <taxon>Viridiplantae</taxon>
        <taxon>Streptophyta</taxon>
        <taxon>Embryophyta</taxon>
        <taxon>Tracheophyta</taxon>
        <taxon>Spermatophyta</taxon>
        <taxon>Magnoliopsida</taxon>
        <taxon>Liliopsida</taxon>
        <taxon>Asparagales</taxon>
        <taxon>Orchidaceae</taxon>
        <taxon>Apostasioideae</taxon>
        <taxon>Apostasia</taxon>
    </lineage>
</organism>
<keyword evidence="7 9" id="KW-0456">Lyase</keyword>
<comment type="function">
    <text evidence="8">Catalyzes the last common step of the biosynthesis of aromatic amino acids, produced via the shikimic acid pathway.</text>
</comment>
<dbReference type="HAMAP" id="MF_00300">
    <property type="entry name" value="Chorismate_synth"/>
    <property type="match status" value="1"/>
</dbReference>
<dbReference type="GO" id="GO:0004107">
    <property type="term" value="F:chorismate synthase activity"/>
    <property type="evidence" value="ECO:0007669"/>
    <property type="project" value="UniProtKB-EC"/>
</dbReference>
<dbReference type="InterPro" id="IPR020541">
    <property type="entry name" value="Chorismate_synthase_CS"/>
</dbReference>
<dbReference type="PANTHER" id="PTHR21085">
    <property type="entry name" value="CHORISMATE SYNTHASE"/>
    <property type="match status" value="1"/>
</dbReference>
<dbReference type="GO" id="GO:0005829">
    <property type="term" value="C:cytosol"/>
    <property type="evidence" value="ECO:0007669"/>
    <property type="project" value="TreeGrafter"/>
</dbReference>
<dbReference type="Proteomes" id="UP000236161">
    <property type="component" value="Unassembled WGS sequence"/>
</dbReference>
<dbReference type="PROSITE" id="PS00789">
    <property type="entry name" value="CHORISMATE_SYNTHASE_3"/>
    <property type="match status" value="1"/>
</dbReference>
<dbReference type="PROSITE" id="PS00787">
    <property type="entry name" value="CHORISMATE_SYNTHASE_1"/>
    <property type="match status" value="1"/>
</dbReference>
<keyword evidence="6 9" id="KW-0057">Aromatic amino acid biosynthesis</keyword>
<dbReference type="GO" id="GO:0010181">
    <property type="term" value="F:FMN binding"/>
    <property type="evidence" value="ECO:0007669"/>
    <property type="project" value="TreeGrafter"/>
</dbReference>
<comment type="similarity">
    <text evidence="3 9">Belongs to the chorismate synthase family.</text>
</comment>
<keyword evidence="11" id="KW-1185">Reference proteome</keyword>
<keyword evidence="5 9" id="KW-0028">Amino-acid biosynthesis</keyword>
<dbReference type="NCBIfam" id="NF003793">
    <property type="entry name" value="PRK05382.1"/>
    <property type="match status" value="1"/>
</dbReference>
<dbReference type="InterPro" id="IPR000453">
    <property type="entry name" value="Chorismate_synth"/>
</dbReference>
<comment type="catalytic activity">
    <reaction evidence="1 9">
        <text>5-O-(1-carboxyvinyl)-3-phosphoshikimate = chorismate + phosphate</text>
        <dbReference type="Rhea" id="RHEA:21020"/>
        <dbReference type="ChEBI" id="CHEBI:29748"/>
        <dbReference type="ChEBI" id="CHEBI:43474"/>
        <dbReference type="ChEBI" id="CHEBI:57701"/>
        <dbReference type="EC" id="4.2.3.5"/>
    </reaction>
</comment>
<evidence type="ECO:0000256" key="1">
    <source>
        <dbReference type="ARBA" id="ARBA00001852"/>
    </source>
</evidence>
<name>A0A2I0A929_9ASPA</name>
<dbReference type="GO" id="GO:0008652">
    <property type="term" value="P:amino acid biosynthetic process"/>
    <property type="evidence" value="ECO:0007669"/>
    <property type="project" value="UniProtKB-KW"/>
</dbReference>
<evidence type="ECO:0000313" key="11">
    <source>
        <dbReference type="Proteomes" id="UP000236161"/>
    </source>
</evidence>
<dbReference type="NCBIfam" id="TIGR00033">
    <property type="entry name" value="aroC"/>
    <property type="match status" value="1"/>
</dbReference>
<dbReference type="STRING" id="1088818.A0A2I0A929"/>
<evidence type="ECO:0000256" key="2">
    <source>
        <dbReference type="ARBA" id="ARBA00005044"/>
    </source>
</evidence>
<evidence type="ECO:0000256" key="4">
    <source>
        <dbReference type="ARBA" id="ARBA00013036"/>
    </source>
</evidence>
<evidence type="ECO:0000256" key="8">
    <source>
        <dbReference type="ARBA" id="ARBA00053861"/>
    </source>
</evidence>
<dbReference type="AlphaFoldDB" id="A0A2I0A929"/>
<gene>
    <name evidence="10" type="primary">CS1</name>
    <name evidence="10" type="ORF">AXF42_Ash014010</name>
</gene>
<dbReference type="FunFam" id="3.60.150.10:FF:000003">
    <property type="entry name" value="Chorismate synthase"/>
    <property type="match status" value="1"/>
</dbReference>
<dbReference type="Pfam" id="PF01264">
    <property type="entry name" value="Chorismate_synt"/>
    <property type="match status" value="1"/>
</dbReference>
<dbReference type="CDD" id="cd07304">
    <property type="entry name" value="Chorismate_synthase"/>
    <property type="match status" value="1"/>
</dbReference>
<evidence type="ECO:0000256" key="5">
    <source>
        <dbReference type="ARBA" id="ARBA00022605"/>
    </source>
</evidence>
<reference evidence="10 11" key="1">
    <citation type="journal article" date="2017" name="Nature">
        <title>The Apostasia genome and the evolution of orchids.</title>
        <authorList>
            <person name="Zhang G.Q."/>
            <person name="Liu K.W."/>
            <person name="Li Z."/>
            <person name="Lohaus R."/>
            <person name="Hsiao Y.Y."/>
            <person name="Niu S.C."/>
            <person name="Wang J.Y."/>
            <person name="Lin Y.C."/>
            <person name="Xu Q."/>
            <person name="Chen L.J."/>
            <person name="Yoshida K."/>
            <person name="Fujiwara S."/>
            <person name="Wang Z.W."/>
            <person name="Zhang Y.Q."/>
            <person name="Mitsuda N."/>
            <person name="Wang M."/>
            <person name="Liu G.H."/>
            <person name="Pecoraro L."/>
            <person name="Huang H.X."/>
            <person name="Xiao X.J."/>
            <person name="Lin M."/>
            <person name="Wu X.Y."/>
            <person name="Wu W.L."/>
            <person name="Chen Y.Y."/>
            <person name="Chang S.B."/>
            <person name="Sakamoto S."/>
            <person name="Ohme-Takagi M."/>
            <person name="Yagi M."/>
            <person name="Zeng S.J."/>
            <person name="Shen C.Y."/>
            <person name="Yeh C.M."/>
            <person name="Luo Y.B."/>
            <person name="Tsai W.C."/>
            <person name="Van de Peer Y."/>
            <person name="Liu Z.J."/>
        </authorList>
    </citation>
    <scope>NUCLEOTIDE SEQUENCE [LARGE SCALE GENOMIC DNA]</scope>
    <source>
        <strain evidence="11">cv. Shenzhen</strain>
        <tissue evidence="10">Stem</tissue>
    </source>
</reference>
<dbReference type="OrthoDB" id="1721239at2759"/>
<evidence type="ECO:0000313" key="10">
    <source>
        <dbReference type="EMBL" id="PKA52073.1"/>
    </source>
</evidence>
<proteinExistence type="inferred from homology"/>
<protein>
    <recommendedName>
        <fullName evidence="4 9">Chorismate synthase</fullName>
        <ecNumber evidence="4 9">4.2.3.5</ecNumber>
    </recommendedName>
</protein>
<dbReference type="UniPathway" id="UPA00053">
    <property type="reaction ID" value="UER00090"/>
</dbReference>
<evidence type="ECO:0000256" key="7">
    <source>
        <dbReference type="ARBA" id="ARBA00023239"/>
    </source>
</evidence>
<accession>A0A2I0A929</accession>
<sequence length="452" mass="48396">MEATASIASKPFIGGSRSDGGVGLGFRSFDVSALSSPAAIKVSNRRLPDPSRRLEVKAIGNVFGNYFKVATYGESHGGGVGCTISGCPPRLPLSEADMQVELDRRKPGQSRITTPRKESDTCKILSGIFEGMTTGTPIHVFVPNTDQRGKDYTEMSIAYRPSHADATYDFKYGLRSVQGGGRSSARETIGRVAAGAVAKKILKMKSGIEILAYVSQVHQVVLPEGLVDNATVTFDQIENNIVRCPDPEYAQKMIDAIDSVRVRGDSVGGVVTCIARNVPRGLGSPVFDKLEADLAKAMLSLPATKGFEFGSGFAGTFMMGSEHNDEFYTDEKGDIRTRTNRSGGIQGGISNGETINMRIAFKPTSTIGKIQNTVTRNREETTLIARGRHDPCVVPRAVPMVEAMAALVLVDQLMAHIAQCEMFPTTPDHLDCVGEAVNGSLMTSSAVVPADK</sequence>
<dbReference type="EMBL" id="KZ452009">
    <property type="protein sequence ID" value="PKA52073.1"/>
    <property type="molecule type" value="Genomic_DNA"/>
</dbReference>
<dbReference type="InterPro" id="IPR035904">
    <property type="entry name" value="Chorismate_synth_AroC_sf"/>
</dbReference>
<dbReference type="Gene3D" id="3.60.150.10">
    <property type="entry name" value="Chorismate synthase AroC"/>
    <property type="match status" value="1"/>
</dbReference>
<dbReference type="SUPFAM" id="SSF103263">
    <property type="entry name" value="Chorismate synthase, AroC"/>
    <property type="match status" value="1"/>
</dbReference>
<evidence type="ECO:0000256" key="9">
    <source>
        <dbReference type="RuleBase" id="RU000605"/>
    </source>
</evidence>